<dbReference type="EMBL" id="JADPRT010000015">
    <property type="protein sequence ID" value="MBF9072177.1"/>
    <property type="molecule type" value="Genomic_DNA"/>
</dbReference>
<comment type="caution">
    <text evidence="1">The sequence shown here is derived from an EMBL/GenBank/DDBJ whole genome shotgun (WGS) entry which is preliminary data.</text>
</comment>
<evidence type="ECO:0000313" key="3">
    <source>
        <dbReference type="Proteomes" id="UP000657385"/>
    </source>
</evidence>
<reference evidence="1" key="1">
    <citation type="submission" date="2020-11" db="EMBL/GenBank/DDBJ databases">
        <title>Isolation and identification of active actinomycetes.</title>
        <authorList>
            <person name="Yu B."/>
        </authorList>
    </citation>
    <scope>NUCLEOTIDE SEQUENCE</scope>
    <source>
        <strain evidence="1">NEAU-YB345</strain>
    </source>
</reference>
<dbReference type="Proteomes" id="UP000657385">
    <property type="component" value="Unassembled WGS sequence"/>
</dbReference>
<accession>A0A931BBG9</accession>
<dbReference type="EMBL" id="JADPRT010000019">
    <property type="protein sequence ID" value="MBF9072988.1"/>
    <property type="molecule type" value="Genomic_DNA"/>
</dbReference>
<keyword evidence="3" id="KW-1185">Reference proteome</keyword>
<sequence length="175" mass="17944">MSLNRGVAALGAVAVVGAATLGITIPLVSGSGKPVPNVAIVAGSHWTQVQPLKDCYYGGNAMTAKQQAACSAAVSKAVQNNSMATAIVPSQNGNFGINVDQPVTDHGWNAGSTTELVQQTTNAYAGPLSIASVLTTQDPQTGQTTVNKSGPLIVKEQDKDGKIYGVWLLQLKVAN</sequence>
<organism evidence="1 3">
    <name type="scientific">Streptacidiphilus fuscans</name>
    <dbReference type="NCBI Taxonomy" id="2789292"/>
    <lineage>
        <taxon>Bacteria</taxon>
        <taxon>Bacillati</taxon>
        <taxon>Actinomycetota</taxon>
        <taxon>Actinomycetes</taxon>
        <taxon>Kitasatosporales</taxon>
        <taxon>Streptomycetaceae</taxon>
        <taxon>Streptacidiphilus</taxon>
    </lineage>
</organism>
<dbReference type="RefSeq" id="WP_196197348.1">
    <property type="nucleotide sequence ID" value="NZ_JADPRT010000015.1"/>
</dbReference>
<proteinExistence type="predicted"/>
<evidence type="ECO:0000313" key="1">
    <source>
        <dbReference type="EMBL" id="MBF9072177.1"/>
    </source>
</evidence>
<gene>
    <name evidence="1" type="ORF">I2501_29540</name>
    <name evidence="2" type="ORF">I2501_33730</name>
</gene>
<dbReference type="AlphaFoldDB" id="A0A931BBG9"/>
<name>A0A931BBG9_9ACTN</name>
<evidence type="ECO:0000313" key="2">
    <source>
        <dbReference type="EMBL" id="MBF9072988.1"/>
    </source>
</evidence>
<protein>
    <submittedName>
        <fullName evidence="1">Uncharacterized protein</fullName>
    </submittedName>
</protein>